<dbReference type="Proteomes" id="UP000274504">
    <property type="component" value="Unassembled WGS sequence"/>
</dbReference>
<accession>A0A0R3SHK9</accession>
<dbReference type="AlphaFoldDB" id="A0A0R3SHK9"/>
<name>A0A0R3SHK9_HYMDI</name>
<reference evidence="1 2" key="2">
    <citation type="submission" date="2018-11" db="EMBL/GenBank/DDBJ databases">
        <authorList>
            <consortium name="Pathogen Informatics"/>
        </authorList>
    </citation>
    <scope>NUCLEOTIDE SEQUENCE [LARGE SCALE GENOMIC DNA]</scope>
</reference>
<protein>
    <submittedName>
        <fullName evidence="3">ELMO domain-containing protein</fullName>
    </submittedName>
</protein>
<dbReference type="OrthoDB" id="6318588at2759"/>
<gene>
    <name evidence="1" type="ORF">HDID_LOCUS4422</name>
</gene>
<dbReference type="EMBL" id="UYSG01001686">
    <property type="protein sequence ID" value="VDL49062.1"/>
    <property type="molecule type" value="Genomic_DNA"/>
</dbReference>
<organism evidence="3">
    <name type="scientific">Hymenolepis diminuta</name>
    <name type="common">Rat tapeworm</name>
    <dbReference type="NCBI Taxonomy" id="6216"/>
    <lineage>
        <taxon>Eukaryota</taxon>
        <taxon>Metazoa</taxon>
        <taxon>Spiralia</taxon>
        <taxon>Lophotrochozoa</taxon>
        <taxon>Platyhelminthes</taxon>
        <taxon>Cestoda</taxon>
        <taxon>Eucestoda</taxon>
        <taxon>Cyclophyllidea</taxon>
        <taxon>Hymenolepididae</taxon>
        <taxon>Hymenolepis</taxon>
    </lineage>
</organism>
<sequence length="262" mass="30682">MDSNMSGEQSSTDITPQSQPVTTDAFELLNYMLKESGQSFRKMVMTLHQYMDILCKNIMLIASLTRHEDLRDDAKCQVYSFLLDCQMFLDVLAEHSPNVKNIRNNLKFWERMEDYTPMKRPRKEMYGVLIGSCLGHFNYLQTSSPIYANFVSNLEFGQEILRSDSSHFLAKVIIVKFYLEYAKEIRAIADHDRAAMFATSVCLLLKNESFENAIEEEVSPDVKASVRYLRRYHEWQERHGHKETFSRFFNTIPTCIQQSEYK</sequence>
<reference evidence="3" key="1">
    <citation type="submission" date="2017-02" db="UniProtKB">
        <authorList>
            <consortium name="WormBaseParasite"/>
        </authorList>
    </citation>
    <scope>IDENTIFICATION</scope>
</reference>
<proteinExistence type="predicted"/>
<dbReference type="WBParaSite" id="HDID_0000442401-mRNA-1">
    <property type="protein sequence ID" value="HDID_0000442401-mRNA-1"/>
    <property type="gene ID" value="HDID_0000442401"/>
</dbReference>
<evidence type="ECO:0000313" key="2">
    <source>
        <dbReference type="Proteomes" id="UP000274504"/>
    </source>
</evidence>
<evidence type="ECO:0000313" key="1">
    <source>
        <dbReference type="EMBL" id="VDL49062.1"/>
    </source>
</evidence>
<evidence type="ECO:0000313" key="3">
    <source>
        <dbReference type="WBParaSite" id="HDID_0000442401-mRNA-1"/>
    </source>
</evidence>